<reference evidence="2" key="1">
    <citation type="journal article" date="2019" name="Int. J. Syst. Evol. Microbiol.">
        <title>The Global Catalogue of Microorganisms (GCM) 10K type strain sequencing project: providing services to taxonomists for standard genome sequencing and annotation.</title>
        <authorList>
            <consortium name="The Broad Institute Genomics Platform"/>
            <consortium name="The Broad Institute Genome Sequencing Center for Infectious Disease"/>
            <person name="Wu L."/>
            <person name="Ma J."/>
        </authorList>
    </citation>
    <scope>NUCLEOTIDE SEQUENCE [LARGE SCALE GENOMIC DNA]</scope>
    <source>
        <strain evidence="2">JCM 18326</strain>
    </source>
</reference>
<protein>
    <submittedName>
        <fullName evidence="1">Uncharacterized protein</fullName>
    </submittedName>
</protein>
<keyword evidence="2" id="KW-1185">Reference proteome</keyword>
<gene>
    <name evidence="1" type="ORF">GCM10023331_37100</name>
</gene>
<name>A0ABP9DLF4_9BACT</name>
<proteinExistence type="predicted"/>
<dbReference type="Proteomes" id="UP001500298">
    <property type="component" value="Unassembled WGS sequence"/>
</dbReference>
<comment type="caution">
    <text evidence="1">The sequence shown here is derived from an EMBL/GenBank/DDBJ whole genome shotgun (WGS) entry which is preliminary data.</text>
</comment>
<dbReference type="RefSeq" id="WP_345374569.1">
    <property type="nucleotide sequence ID" value="NZ_BAABJX010000059.1"/>
</dbReference>
<evidence type="ECO:0000313" key="2">
    <source>
        <dbReference type="Proteomes" id="UP001500298"/>
    </source>
</evidence>
<dbReference type="EMBL" id="BAABJX010000059">
    <property type="protein sequence ID" value="GAA4848903.1"/>
    <property type="molecule type" value="Genomic_DNA"/>
</dbReference>
<accession>A0ABP9DLF4</accession>
<organism evidence="1 2">
    <name type="scientific">Algivirga pacifica</name>
    <dbReference type="NCBI Taxonomy" id="1162670"/>
    <lineage>
        <taxon>Bacteria</taxon>
        <taxon>Pseudomonadati</taxon>
        <taxon>Bacteroidota</taxon>
        <taxon>Cytophagia</taxon>
        <taxon>Cytophagales</taxon>
        <taxon>Flammeovirgaceae</taxon>
        <taxon>Algivirga</taxon>
    </lineage>
</organism>
<evidence type="ECO:0000313" key="1">
    <source>
        <dbReference type="EMBL" id="GAA4848903.1"/>
    </source>
</evidence>
<sequence>MKILKLNNDGTLRQSDILHFGGRYSFWEKLRGKGSGTPKIKYIGGVKVLDDIILNGQTTYANIEPFKGGLVVYLNINNTIKAVGFKLCDLSDISLTAYRIEMKDRYRNKKTIVHRGKLIIQGNNTSMEFDIYTSLFKRILLFLSQPKLKSYFRYAVSLNKPEKDYAHLTMGVLGQI</sequence>